<sequence length="68" mass="8000">MTQSGFKAFNSIPRTIIYHYKLFCSILIIEVQKASVESFNAQINTFRSKFRGLRNIEFFLFRLTNLCS</sequence>
<organism evidence="2 3">
    <name type="scientific">Flavobacterium petrolei</name>
    <dbReference type="NCBI Taxonomy" id="2259594"/>
    <lineage>
        <taxon>Bacteria</taxon>
        <taxon>Pseudomonadati</taxon>
        <taxon>Bacteroidota</taxon>
        <taxon>Flavobacteriia</taxon>
        <taxon>Flavobacteriales</taxon>
        <taxon>Flavobacteriaceae</taxon>
        <taxon>Flavobacterium</taxon>
    </lineage>
</organism>
<comment type="caution">
    <text evidence="2">The sequence shown here is derived from an EMBL/GenBank/DDBJ whole genome shotgun (WGS) entry which is preliminary data.</text>
</comment>
<evidence type="ECO:0000259" key="1">
    <source>
        <dbReference type="Pfam" id="PF01610"/>
    </source>
</evidence>
<dbReference type="RefSeq" id="WP_113666034.1">
    <property type="nucleotide sequence ID" value="NZ_QNVY02000002.1"/>
</dbReference>
<accession>A0A482TGM5</accession>
<reference evidence="2 3" key="1">
    <citation type="submission" date="2019-01" db="EMBL/GenBank/DDBJ databases">
        <title>Flavobacterium sp. nov. isolated from arctic soil.</title>
        <authorList>
            <person name="Kim D.-U."/>
        </authorList>
    </citation>
    <scope>NUCLEOTIDE SEQUENCE [LARGE SCALE GENOMIC DNA]</scope>
    <source>
        <strain evidence="2 3">Kopri-42</strain>
    </source>
</reference>
<dbReference type="InterPro" id="IPR002560">
    <property type="entry name" value="Transposase_DDE"/>
</dbReference>
<dbReference type="Proteomes" id="UP000253235">
    <property type="component" value="Unassembled WGS sequence"/>
</dbReference>
<keyword evidence="3" id="KW-1185">Reference proteome</keyword>
<evidence type="ECO:0000313" key="3">
    <source>
        <dbReference type="Proteomes" id="UP000253235"/>
    </source>
</evidence>
<dbReference type="OrthoDB" id="2110692at2"/>
<proteinExistence type="predicted"/>
<dbReference type="AlphaFoldDB" id="A0A482TGM5"/>
<name>A0A482TGM5_9FLAO</name>
<feature type="domain" description="Transposase IS204/IS1001/IS1096/IS1165 DDE" evidence="1">
    <location>
        <begin position="2"/>
        <end position="62"/>
    </location>
</feature>
<evidence type="ECO:0000313" key="2">
    <source>
        <dbReference type="EMBL" id="RYJ51885.1"/>
    </source>
</evidence>
<dbReference type="EMBL" id="QNVY02000002">
    <property type="protein sequence ID" value="RYJ51885.1"/>
    <property type="molecule type" value="Genomic_DNA"/>
</dbReference>
<protein>
    <submittedName>
        <fullName evidence="2">Transposase</fullName>
    </submittedName>
</protein>
<dbReference type="Pfam" id="PF01610">
    <property type="entry name" value="DDE_Tnp_ISL3"/>
    <property type="match status" value="1"/>
</dbReference>
<gene>
    <name evidence="2" type="ORF">DR871_006450</name>
</gene>